<reference evidence="3" key="1">
    <citation type="submission" date="2023-03" db="EMBL/GenBank/DDBJ databases">
        <title>Massive genome expansion in bonnet fungi (Mycena s.s.) driven by repeated elements and novel gene families across ecological guilds.</title>
        <authorList>
            <consortium name="Lawrence Berkeley National Laboratory"/>
            <person name="Harder C.B."/>
            <person name="Miyauchi S."/>
            <person name="Viragh M."/>
            <person name="Kuo A."/>
            <person name="Thoen E."/>
            <person name="Andreopoulos B."/>
            <person name="Lu D."/>
            <person name="Skrede I."/>
            <person name="Drula E."/>
            <person name="Henrissat B."/>
            <person name="Morin E."/>
            <person name="Kohler A."/>
            <person name="Barry K."/>
            <person name="LaButti K."/>
            <person name="Morin E."/>
            <person name="Salamov A."/>
            <person name="Lipzen A."/>
            <person name="Mereny Z."/>
            <person name="Hegedus B."/>
            <person name="Baldrian P."/>
            <person name="Stursova M."/>
            <person name="Weitz H."/>
            <person name="Taylor A."/>
            <person name="Grigoriev I.V."/>
            <person name="Nagy L.G."/>
            <person name="Martin F."/>
            <person name="Kauserud H."/>
        </authorList>
    </citation>
    <scope>NUCLEOTIDE SEQUENCE</scope>
    <source>
        <strain evidence="3">9284</strain>
    </source>
</reference>
<accession>A0AAD7FEJ4</accession>
<comment type="similarity">
    <text evidence="1">Belongs to the trichodiene synthase family.</text>
</comment>
<protein>
    <submittedName>
        <fullName evidence="3">Isoprenoid synthase domain-containing protein</fullName>
    </submittedName>
</protein>
<keyword evidence="2" id="KW-0456">Lyase</keyword>
<keyword evidence="4" id="KW-1185">Reference proteome</keyword>
<comment type="caution">
    <text evidence="3">The sequence shown here is derived from an EMBL/GenBank/DDBJ whole genome shotgun (WGS) entry which is preliminary data.</text>
</comment>
<dbReference type="Gene3D" id="1.10.600.10">
    <property type="entry name" value="Farnesyl Diphosphate Synthase"/>
    <property type="match status" value="1"/>
</dbReference>
<gene>
    <name evidence="3" type="ORF">FB45DRAFT_1035529</name>
</gene>
<sequence length="327" mass="37231">MSIPTSQIIPPSTTEVAEMIRSYVDSLGYERTVVTLDLQLKSEVMAVPTSWSLGVEKNPRYVAVVHNSVGMADWVYRHHPFEIKVFVSLWTWRVFPFSVFSILVDDQAAELRIPLEQFHLRLLTAEPQMDPLLDRLVLLFQQTPRYWDPICASAIVCSFLDFINYTIIQERAEVKSKRDQVQSASWPPYIRAKDGQPDAFAYMVFTRDACPDVSVYLHAIPDISTFINLTNDVLSFYKEELAGDKHNLVHGRAQTSGATPLDELASIKDECLAAIRRVRAMLHGKGKYEEAWQACFPDHSMFHTATDRYRLSEIGLGQDVVEINSNT</sequence>
<dbReference type="AlphaFoldDB" id="A0AAD7FEJ4"/>
<name>A0AAD7FEJ4_9AGAR</name>
<dbReference type="SUPFAM" id="SSF48576">
    <property type="entry name" value="Terpenoid synthases"/>
    <property type="match status" value="1"/>
</dbReference>
<dbReference type="InterPro" id="IPR024652">
    <property type="entry name" value="Trichodiene_synth"/>
</dbReference>
<dbReference type="Pfam" id="PF06330">
    <property type="entry name" value="TRI5"/>
    <property type="match status" value="1"/>
</dbReference>
<proteinExistence type="inferred from homology"/>
<dbReference type="EMBL" id="JARKIF010000024">
    <property type="protein sequence ID" value="KAJ7615549.1"/>
    <property type="molecule type" value="Genomic_DNA"/>
</dbReference>
<dbReference type="SFLD" id="SFLDG01021">
    <property type="entry name" value="Trichodiene_Synthase_Like"/>
    <property type="match status" value="1"/>
</dbReference>
<dbReference type="Proteomes" id="UP001221142">
    <property type="component" value="Unassembled WGS sequence"/>
</dbReference>
<organism evidence="3 4">
    <name type="scientific">Roridomyces roridus</name>
    <dbReference type="NCBI Taxonomy" id="1738132"/>
    <lineage>
        <taxon>Eukaryota</taxon>
        <taxon>Fungi</taxon>
        <taxon>Dikarya</taxon>
        <taxon>Basidiomycota</taxon>
        <taxon>Agaricomycotina</taxon>
        <taxon>Agaricomycetes</taxon>
        <taxon>Agaricomycetidae</taxon>
        <taxon>Agaricales</taxon>
        <taxon>Marasmiineae</taxon>
        <taxon>Mycenaceae</taxon>
        <taxon>Roridomyces</taxon>
    </lineage>
</organism>
<evidence type="ECO:0000313" key="4">
    <source>
        <dbReference type="Proteomes" id="UP001221142"/>
    </source>
</evidence>
<dbReference type="InterPro" id="IPR008949">
    <property type="entry name" value="Isoprenoid_synthase_dom_sf"/>
</dbReference>
<evidence type="ECO:0000256" key="2">
    <source>
        <dbReference type="ARBA" id="ARBA00023239"/>
    </source>
</evidence>
<dbReference type="SFLD" id="SFLDS00005">
    <property type="entry name" value="Isoprenoid_Synthase_Type_I"/>
    <property type="match status" value="1"/>
</dbReference>
<evidence type="ECO:0000256" key="1">
    <source>
        <dbReference type="ARBA" id="ARBA00007946"/>
    </source>
</evidence>
<evidence type="ECO:0000313" key="3">
    <source>
        <dbReference type="EMBL" id="KAJ7615549.1"/>
    </source>
</evidence>
<dbReference type="GO" id="GO:0016838">
    <property type="term" value="F:carbon-oxygen lyase activity, acting on phosphates"/>
    <property type="evidence" value="ECO:0007669"/>
    <property type="project" value="InterPro"/>
</dbReference>